<evidence type="ECO:0000256" key="2">
    <source>
        <dbReference type="ARBA" id="ARBA00006577"/>
    </source>
</evidence>
<dbReference type="SUPFAM" id="SSF54534">
    <property type="entry name" value="FKBP-like"/>
    <property type="match status" value="2"/>
</dbReference>
<keyword evidence="3 5" id="KW-0697">Rotamase</keyword>
<evidence type="ECO:0000256" key="3">
    <source>
        <dbReference type="ARBA" id="ARBA00023110"/>
    </source>
</evidence>
<accession>A0A2N3HSQ1</accession>
<dbReference type="EC" id="5.2.1.8" evidence="6"/>
<evidence type="ECO:0000259" key="8">
    <source>
        <dbReference type="PROSITE" id="PS50059"/>
    </source>
</evidence>
<dbReference type="InterPro" id="IPR046357">
    <property type="entry name" value="PPIase_dom_sf"/>
</dbReference>
<dbReference type="AlphaFoldDB" id="A0A2N3HSQ1"/>
<feature type="domain" description="PPIase FKBP-type" evidence="8">
    <location>
        <begin position="194"/>
        <end position="277"/>
    </location>
</feature>
<dbReference type="Gene3D" id="3.10.50.40">
    <property type="match status" value="2"/>
</dbReference>
<evidence type="ECO:0000256" key="4">
    <source>
        <dbReference type="ARBA" id="ARBA00023235"/>
    </source>
</evidence>
<name>A0A2N3HSQ1_9BACT</name>
<gene>
    <name evidence="9" type="ORF">BZG01_19940</name>
</gene>
<sequence>MKYSLLILCLAFLVSCSGSDDEKDYRAENEEEIAAYVLANNLAAEKTASGLYYVIEEEGTGATITSSSNVTVTYKGYYTNGTILDDSKENLVSFNLQGVIPGWTEGLTHFKEGGKGMLLIPAHLGYGSKDSNGIPGGSVLIFEIEVYTPEMIAAKNEADILAYLETNNLTATRSDSGLYYTIEEEGTGAQPTGTSNVTVAYKGYFLSGSVFDESGSAGVSFGLDEVIKGWKEGITYFKEGGKGKLFVPAALAYGSYNYSKIPGGSVLIFDINLISVK</sequence>
<dbReference type="PROSITE" id="PS51257">
    <property type="entry name" value="PROKAR_LIPOPROTEIN"/>
    <property type="match status" value="1"/>
</dbReference>
<keyword evidence="4 5" id="KW-0413">Isomerase</keyword>
<evidence type="ECO:0000313" key="9">
    <source>
        <dbReference type="EMBL" id="PKQ61067.1"/>
    </source>
</evidence>
<comment type="caution">
    <text evidence="9">The sequence shown here is derived from an EMBL/GenBank/DDBJ whole genome shotgun (WGS) entry which is preliminary data.</text>
</comment>
<dbReference type="InterPro" id="IPR001179">
    <property type="entry name" value="PPIase_FKBP_dom"/>
</dbReference>
<feature type="domain" description="PPIase FKBP-type" evidence="8">
    <location>
        <begin position="67"/>
        <end position="150"/>
    </location>
</feature>
<protein>
    <recommendedName>
        <fullName evidence="6">Peptidyl-prolyl cis-trans isomerase</fullName>
        <ecNumber evidence="6">5.2.1.8</ecNumber>
    </recommendedName>
</protein>
<evidence type="ECO:0000256" key="5">
    <source>
        <dbReference type="PROSITE-ProRule" id="PRU00277"/>
    </source>
</evidence>
<keyword evidence="7" id="KW-0732">Signal</keyword>
<dbReference type="PANTHER" id="PTHR43811">
    <property type="entry name" value="FKBP-TYPE PEPTIDYL-PROLYL CIS-TRANS ISOMERASE FKPA"/>
    <property type="match status" value="1"/>
</dbReference>
<keyword evidence="10" id="KW-1185">Reference proteome</keyword>
<feature type="signal peptide" evidence="7">
    <location>
        <begin position="1"/>
        <end position="20"/>
    </location>
</feature>
<proteinExistence type="inferred from homology"/>
<reference evidence="9 10" key="1">
    <citation type="journal article" date="2017" name="Front. Microbiol.">
        <title>Labilibaculum manganireducens gen. nov., sp. nov. and Labilibaculum filiforme sp. nov., Novel Bacteroidetes Isolated from Subsurface Sediments of the Baltic Sea.</title>
        <authorList>
            <person name="Vandieken V."/>
            <person name="Marshall I.P."/>
            <person name="Niemann H."/>
            <person name="Engelen B."/>
            <person name="Cypionka H."/>
        </authorList>
    </citation>
    <scope>NUCLEOTIDE SEQUENCE [LARGE SCALE GENOMIC DNA]</scope>
    <source>
        <strain evidence="9 10">59.10-2M</strain>
    </source>
</reference>
<evidence type="ECO:0000313" key="10">
    <source>
        <dbReference type="Proteomes" id="UP000233618"/>
    </source>
</evidence>
<evidence type="ECO:0000256" key="1">
    <source>
        <dbReference type="ARBA" id="ARBA00000971"/>
    </source>
</evidence>
<evidence type="ECO:0000256" key="6">
    <source>
        <dbReference type="RuleBase" id="RU003915"/>
    </source>
</evidence>
<comment type="similarity">
    <text evidence="2 6">Belongs to the FKBP-type PPIase family.</text>
</comment>
<feature type="chain" id="PRO_5014775034" description="Peptidyl-prolyl cis-trans isomerase" evidence="7">
    <location>
        <begin position="21"/>
        <end position="277"/>
    </location>
</feature>
<dbReference type="PANTHER" id="PTHR43811:SF19">
    <property type="entry name" value="39 KDA FK506-BINDING NUCLEAR PROTEIN"/>
    <property type="match status" value="1"/>
</dbReference>
<evidence type="ECO:0000256" key="7">
    <source>
        <dbReference type="SAM" id="SignalP"/>
    </source>
</evidence>
<comment type="catalytic activity">
    <reaction evidence="1 5 6">
        <text>[protein]-peptidylproline (omega=180) = [protein]-peptidylproline (omega=0)</text>
        <dbReference type="Rhea" id="RHEA:16237"/>
        <dbReference type="Rhea" id="RHEA-COMP:10747"/>
        <dbReference type="Rhea" id="RHEA-COMP:10748"/>
        <dbReference type="ChEBI" id="CHEBI:83833"/>
        <dbReference type="ChEBI" id="CHEBI:83834"/>
        <dbReference type="EC" id="5.2.1.8"/>
    </reaction>
</comment>
<dbReference type="RefSeq" id="WP_218973178.1">
    <property type="nucleotide sequence ID" value="NZ_MVDE01000050.1"/>
</dbReference>
<dbReference type="Pfam" id="PF00254">
    <property type="entry name" value="FKBP_C"/>
    <property type="match status" value="2"/>
</dbReference>
<dbReference type="Proteomes" id="UP000233618">
    <property type="component" value="Unassembled WGS sequence"/>
</dbReference>
<organism evidence="9 10">
    <name type="scientific">Labilibaculum manganireducens</name>
    <dbReference type="NCBI Taxonomy" id="1940525"/>
    <lineage>
        <taxon>Bacteria</taxon>
        <taxon>Pseudomonadati</taxon>
        <taxon>Bacteroidota</taxon>
        <taxon>Bacteroidia</taxon>
        <taxon>Marinilabiliales</taxon>
        <taxon>Marinifilaceae</taxon>
        <taxon>Labilibaculum</taxon>
    </lineage>
</organism>
<dbReference type="EMBL" id="MVDE01000050">
    <property type="protein sequence ID" value="PKQ61067.1"/>
    <property type="molecule type" value="Genomic_DNA"/>
</dbReference>
<dbReference type="PROSITE" id="PS50059">
    <property type="entry name" value="FKBP_PPIASE"/>
    <property type="match status" value="2"/>
</dbReference>
<dbReference type="GO" id="GO:0003755">
    <property type="term" value="F:peptidyl-prolyl cis-trans isomerase activity"/>
    <property type="evidence" value="ECO:0007669"/>
    <property type="project" value="UniProtKB-UniRule"/>
</dbReference>